<dbReference type="InterPro" id="IPR001611">
    <property type="entry name" value="Leu-rich_rpt"/>
</dbReference>
<evidence type="ECO:0000256" key="3">
    <source>
        <dbReference type="ARBA" id="ARBA00062608"/>
    </source>
</evidence>
<dbReference type="InterPro" id="IPR032675">
    <property type="entry name" value="LRR_dom_sf"/>
</dbReference>
<name>A0A3B4ZFI1_9TELE</name>
<evidence type="ECO:0000256" key="5">
    <source>
        <dbReference type="ARBA" id="ARBA00076566"/>
    </source>
</evidence>
<dbReference type="PANTHER" id="PTHR13318">
    <property type="entry name" value="PARTNER OF PAIRED, ISOFORM B-RELATED"/>
    <property type="match status" value="1"/>
</dbReference>
<dbReference type="Pfam" id="PF13516">
    <property type="entry name" value="LRR_6"/>
    <property type="match status" value="1"/>
</dbReference>
<dbReference type="FunFam" id="3.80.10.10:FF:000168">
    <property type="entry name" value="Distal membrane arm assembly complex 2"/>
    <property type="match status" value="1"/>
</dbReference>
<organism evidence="6">
    <name type="scientific">Stegastes partitus</name>
    <name type="common">bicolor damselfish</name>
    <dbReference type="NCBI Taxonomy" id="144197"/>
    <lineage>
        <taxon>Eukaryota</taxon>
        <taxon>Metazoa</taxon>
        <taxon>Chordata</taxon>
        <taxon>Craniata</taxon>
        <taxon>Vertebrata</taxon>
        <taxon>Euteleostomi</taxon>
        <taxon>Actinopterygii</taxon>
        <taxon>Neopterygii</taxon>
        <taxon>Teleostei</taxon>
        <taxon>Neoteleostei</taxon>
        <taxon>Acanthomorphata</taxon>
        <taxon>Ovalentaria</taxon>
        <taxon>Pomacentridae</taxon>
        <taxon>Stegastes</taxon>
    </lineage>
</organism>
<proteinExistence type="inferred from homology"/>
<evidence type="ECO:0000256" key="1">
    <source>
        <dbReference type="ARBA" id="ARBA00006901"/>
    </source>
</evidence>
<dbReference type="GO" id="GO:0005739">
    <property type="term" value="C:mitochondrion"/>
    <property type="evidence" value="ECO:0007669"/>
    <property type="project" value="GOC"/>
</dbReference>
<dbReference type="SUPFAM" id="SSF52047">
    <property type="entry name" value="RNI-like"/>
    <property type="match status" value="1"/>
</dbReference>
<dbReference type="PANTHER" id="PTHR13318:SF186">
    <property type="entry name" value="DISTAL MEMBRANE-ARM ASSEMBLY COMPLEX PROTEIN 2"/>
    <property type="match status" value="1"/>
</dbReference>
<dbReference type="Ensembl" id="ENSSPAT00000000340.1">
    <property type="protein sequence ID" value="ENSSPAP00000000332.1"/>
    <property type="gene ID" value="ENSSPAG00000000298.1"/>
</dbReference>
<dbReference type="Gene3D" id="3.80.10.10">
    <property type="entry name" value="Ribonuclease Inhibitor"/>
    <property type="match status" value="1"/>
</dbReference>
<evidence type="ECO:0000256" key="2">
    <source>
        <dbReference type="ARBA" id="ARBA00057777"/>
    </source>
</evidence>
<sequence>MKNSNRLRVRRRGSRKFVPHDIPSSGLIMSAPLTSLHRCCQRSALLLLVARRQWCSSSASPPPPPLPRHRRLLLFLTQRYYDIEMLVNWKSQLKRKWLEWKNIGPRSSWRSEVTSQYYVLRLRGGFRYAGQSEWFRADHRGRFRQDFLKHKGTPLEEVDMSHTDINFTGLRNLASQQSLRTLKLRGCPYVDDWFLSRLHVFEDCLEELDISHCPQITTGGLAALRNLKGLKRLDVSSLPRIEIAGLVVILLEEMLPQCQITATGYNLDLSQAGGEKEVEELSQRQR</sequence>
<dbReference type="AlphaFoldDB" id="A0A3B4ZFI1"/>
<accession>A0A3B4ZFI1</accession>
<protein>
    <recommendedName>
        <fullName evidence="4">Distal membrane-arm assembly complex protein 2</fullName>
    </recommendedName>
    <alternativeName>
        <fullName evidence="5">ATP synthase subunit s-like protein</fullName>
    </alternativeName>
</protein>
<dbReference type="GO" id="GO:0032981">
    <property type="term" value="P:mitochondrial respiratory chain complex I assembly"/>
    <property type="evidence" value="ECO:0007669"/>
    <property type="project" value="TreeGrafter"/>
</dbReference>
<evidence type="ECO:0000256" key="4">
    <source>
        <dbReference type="ARBA" id="ARBA00072316"/>
    </source>
</evidence>
<reference evidence="6" key="1">
    <citation type="submission" date="2023-09" db="UniProtKB">
        <authorList>
            <consortium name="Ensembl"/>
        </authorList>
    </citation>
    <scope>IDENTIFICATION</scope>
</reference>
<dbReference type="GeneTree" id="ENSGT00940000160500"/>
<dbReference type="STRING" id="144197.ENSSPAP00000000332"/>
<comment type="function">
    <text evidence="2">Required for the assembly of the mitochondrial NADH:ubiquinone oxidoreductase complex (complex I). Involved in the assembly of the distal region of complex I.</text>
</comment>
<dbReference type="GO" id="GO:0019005">
    <property type="term" value="C:SCF ubiquitin ligase complex"/>
    <property type="evidence" value="ECO:0007669"/>
    <property type="project" value="TreeGrafter"/>
</dbReference>
<dbReference type="GO" id="GO:0031146">
    <property type="term" value="P:SCF-dependent proteasomal ubiquitin-dependent protein catabolic process"/>
    <property type="evidence" value="ECO:0007669"/>
    <property type="project" value="TreeGrafter"/>
</dbReference>
<evidence type="ECO:0000313" key="6">
    <source>
        <dbReference type="Ensembl" id="ENSSPAP00000000332.1"/>
    </source>
</evidence>
<comment type="subunit">
    <text evidence="3">Interacts with incompletely assembled mitochondrial NADH:ubiquinone oxidoreductase complex (complex I).</text>
</comment>
<comment type="similarity">
    <text evidence="1">Belongs to the ATP synthase subunit s family.</text>
</comment>